<evidence type="ECO:0000313" key="3">
    <source>
        <dbReference type="Proteomes" id="UP000035682"/>
    </source>
</evidence>
<dbReference type="Proteomes" id="UP000035682">
    <property type="component" value="Unplaced"/>
</dbReference>
<gene>
    <name evidence="2 4 5" type="ORF">SRAE_2000053900</name>
</gene>
<reference evidence="4" key="2">
    <citation type="submission" date="2020-12" db="UniProtKB">
        <authorList>
            <consortium name="WormBaseParasite"/>
        </authorList>
    </citation>
    <scope>IDENTIFICATION</scope>
</reference>
<dbReference type="RefSeq" id="XP_024505064.1">
    <property type="nucleotide sequence ID" value="XM_024651381.1"/>
</dbReference>
<feature type="compositionally biased region" description="Basic and acidic residues" evidence="1">
    <location>
        <begin position="26"/>
        <end position="35"/>
    </location>
</feature>
<evidence type="ECO:0000313" key="5">
    <source>
        <dbReference type="WormBase" id="SRAE_2000053900"/>
    </source>
</evidence>
<accession>A0A090MXQ9</accession>
<name>A0A090MXQ9_STRRB</name>
<reference evidence="2 3" key="1">
    <citation type="submission" date="2014-09" db="EMBL/GenBank/DDBJ databases">
        <authorList>
            <person name="Martin A.A."/>
        </authorList>
    </citation>
    <scope>NUCLEOTIDE SEQUENCE</scope>
    <source>
        <strain evidence="3">ED321</strain>
        <strain evidence="2">ED321 Heterogonic</strain>
    </source>
</reference>
<organism evidence="2">
    <name type="scientific">Strongyloides ratti</name>
    <name type="common">Parasitic roundworm</name>
    <dbReference type="NCBI Taxonomy" id="34506"/>
    <lineage>
        <taxon>Eukaryota</taxon>
        <taxon>Metazoa</taxon>
        <taxon>Ecdysozoa</taxon>
        <taxon>Nematoda</taxon>
        <taxon>Chromadorea</taxon>
        <taxon>Rhabditida</taxon>
        <taxon>Tylenchina</taxon>
        <taxon>Panagrolaimomorpha</taxon>
        <taxon>Strongyloidoidea</taxon>
        <taxon>Strongyloididae</taxon>
        <taxon>Strongyloides</taxon>
    </lineage>
</organism>
<evidence type="ECO:0000313" key="4">
    <source>
        <dbReference type="WBParaSite" id="SRAE_2000053900.1"/>
    </source>
</evidence>
<feature type="compositionally biased region" description="Polar residues" evidence="1">
    <location>
        <begin position="97"/>
        <end position="110"/>
    </location>
</feature>
<feature type="compositionally biased region" description="Basic and acidic residues" evidence="1">
    <location>
        <begin position="42"/>
        <end position="93"/>
    </location>
</feature>
<evidence type="ECO:0000313" key="2">
    <source>
        <dbReference type="EMBL" id="CEF65864.1"/>
    </source>
</evidence>
<feature type="region of interest" description="Disordered" evidence="1">
    <location>
        <begin position="18"/>
        <end position="156"/>
    </location>
</feature>
<proteinExistence type="predicted"/>
<sequence length="156" mass="18319">MTRDKKIHATKKKVAQFAIHCKKDKKNADSHGFSKDKHKKKQNEEKKNEKKKNCDTVEKFHSNKAKNFESNKAHHHEGSGNRSKDYQQQHQQHDNLMGQQYKNPSPTNANRKSEENKNVCSPGVNYHKQIEQKNIQPQKQDDGDNLYENLSVWRQN</sequence>
<dbReference type="AlphaFoldDB" id="A0A090MXQ9"/>
<dbReference type="EMBL" id="LN609529">
    <property type="protein sequence ID" value="CEF65864.1"/>
    <property type="molecule type" value="Genomic_DNA"/>
</dbReference>
<dbReference type="WBParaSite" id="SRAE_2000053900.1">
    <property type="protein sequence ID" value="SRAE_2000053900.1"/>
    <property type="gene ID" value="WBGene00260734"/>
</dbReference>
<dbReference type="CTD" id="36378228"/>
<keyword evidence="3" id="KW-1185">Reference proteome</keyword>
<protein>
    <submittedName>
        <fullName evidence="2 4">Uncharacterized protein</fullName>
    </submittedName>
</protein>
<dbReference type="GeneID" id="36378228"/>
<dbReference type="WormBase" id="SRAE_2000053900">
    <property type="protein sequence ID" value="SRP10983"/>
    <property type="gene ID" value="WBGene00260734"/>
</dbReference>
<evidence type="ECO:0000256" key="1">
    <source>
        <dbReference type="SAM" id="MobiDB-lite"/>
    </source>
</evidence>